<evidence type="ECO:0000259" key="2">
    <source>
        <dbReference type="Pfam" id="PF03478"/>
    </source>
</evidence>
<dbReference type="AlphaFoldDB" id="N1R3T4"/>
<proteinExistence type="predicted"/>
<protein>
    <recommendedName>
        <fullName evidence="2">KIB1-4 beta-propeller domain-containing protein</fullName>
    </recommendedName>
</protein>
<dbReference type="Pfam" id="PF03478">
    <property type="entry name" value="Beta-prop_KIB1-4"/>
    <property type="match status" value="1"/>
</dbReference>
<name>N1R3T4_AEGTA</name>
<organism evidence="3">
    <name type="scientific">Aegilops tauschii</name>
    <name type="common">Tausch's goatgrass</name>
    <name type="synonym">Aegilops squarrosa</name>
    <dbReference type="NCBI Taxonomy" id="37682"/>
    <lineage>
        <taxon>Eukaryota</taxon>
        <taxon>Viridiplantae</taxon>
        <taxon>Streptophyta</taxon>
        <taxon>Embryophyta</taxon>
        <taxon>Tracheophyta</taxon>
        <taxon>Spermatophyta</taxon>
        <taxon>Magnoliopsida</taxon>
        <taxon>Liliopsida</taxon>
        <taxon>Poales</taxon>
        <taxon>Poaceae</taxon>
        <taxon>BOP clade</taxon>
        <taxon>Pooideae</taxon>
        <taxon>Triticodae</taxon>
        <taxon>Triticeae</taxon>
        <taxon>Triticinae</taxon>
        <taxon>Aegilops</taxon>
    </lineage>
</organism>
<dbReference type="PANTHER" id="PTHR33800:SF8">
    <property type="entry name" value="F-BOX DOMAIN-CONTAINING PROTEIN"/>
    <property type="match status" value="1"/>
</dbReference>
<accession>N1R3T4</accession>
<dbReference type="ExpressionAtlas" id="N1R3T4">
    <property type="expression patterns" value="baseline"/>
</dbReference>
<dbReference type="PANTHER" id="PTHR33800">
    <property type="entry name" value="OS06G0113600 PROTEIN"/>
    <property type="match status" value="1"/>
</dbReference>
<feature type="region of interest" description="Disordered" evidence="1">
    <location>
        <begin position="1"/>
        <end position="22"/>
    </location>
</feature>
<evidence type="ECO:0000256" key="1">
    <source>
        <dbReference type="SAM" id="MobiDB-lite"/>
    </source>
</evidence>
<evidence type="ECO:0000313" key="3">
    <source>
        <dbReference type="EnsemblPlants" id="EMT17094"/>
    </source>
</evidence>
<feature type="compositionally biased region" description="Polar residues" evidence="1">
    <location>
        <begin position="1"/>
        <end position="10"/>
    </location>
</feature>
<dbReference type="InterPro" id="IPR005174">
    <property type="entry name" value="KIB1-4_b-propeller"/>
</dbReference>
<sequence>MVSQGGSSSARGDPFPAERLQHVHDPHNVRASRLGRPHMDDLLHSVVAMLGSFRDLLALAATCTSWRAAFSSYSSKSTLLPPLLLQPGVPISSPCPHPLSNSLIPKQPCHCTDLANQDMYMSCQVPLVNDAESFCFIGASCGHIFLARKQTCLVVDIFTRVSVPPPQVPNEGYTQPYYAALTAPLASPDSHLLVITVRQSFFWRVGSQSWLRCSNIGTPKQVVVFKGQVFVMNSDRTVLLVHFVPEIYLQEIAIDWVGEGMTGTYEWLVACDDMLLMVSLQCSLSLGDTFKAFRLDLSTKPAKWVEVERLENWAIFISIDVRIRPLCCINPDRWGGRSNCVYYCSHNSEGWVAVELGKPLQRDASNRSICIWSSMRIEPMWLVPSIFHL</sequence>
<feature type="domain" description="KIB1-4 beta-propeller" evidence="2">
    <location>
        <begin position="119"/>
        <end position="349"/>
    </location>
</feature>
<dbReference type="EnsemblPlants" id="EMT17094">
    <property type="protein sequence ID" value="EMT17094"/>
    <property type="gene ID" value="F775_11504"/>
</dbReference>
<reference evidence="3" key="1">
    <citation type="submission" date="2015-06" db="UniProtKB">
        <authorList>
            <consortium name="EnsemblPlants"/>
        </authorList>
    </citation>
    <scope>IDENTIFICATION</scope>
</reference>